<dbReference type="PANTHER" id="PTHR24006:SF827">
    <property type="entry name" value="UBIQUITIN CARBOXYL-TERMINAL HYDROLASE 34"/>
    <property type="match status" value="1"/>
</dbReference>
<dbReference type="Proteomes" id="UP000008983">
    <property type="component" value="Unassembled WGS sequence"/>
</dbReference>
<feature type="non-terminal residue" evidence="2">
    <location>
        <position position="2104"/>
    </location>
</feature>
<name>G0QYH3_ICHMU</name>
<dbReference type="GeneID" id="14905836"/>
<dbReference type="EMBL" id="GL984112">
    <property type="protein sequence ID" value="EGR29725.1"/>
    <property type="molecule type" value="Genomic_DNA"/>
</dbReference>
<dbReference type="Pfam" id="PF00443">
    <property type="entry name" value="UCH"/>
    <property type="match status" value="1"/>
</dbReference>
<dbReference type="InterPro" id="IPR038765">
    <property type="entry name" value="Papain-like_cys_pep_sf"/>
</dbReference>
<dbReference type="Gene3D" id="1.10.238.10">
    <property type="entry name" value="EF-hand"/>
    <property type="match status" value="1"/>
</dbReference>
<sequence length="2104" mass="247373">MEFDQKKDTELKLAVYKLLSDSFYVQNFTKDIIQFFIRKIIDIEPASICTEDIELLQEIGKSTYKGVDMQDDVRSFYWKIIERSDEIQPNIVEIVIKAYSDTFSNDQQKESKQQVLESFKVIVENIRIFKNELKQKFGNVNITEQMLEQTNSIKPSYIDQIKSRIEFLNFVYNILPNDIMLTFEIICSVWDAVVIEGLMQKEKELIYTWFSEINTVNNIGINNNNNNSGLSIKHEDLKQFFYVKLSSKEGLDSLTPEGFNCFKSVFCIINETEGKMRKFLNKNSPVCYNNYGKSILYSYSNYNCNNNEEDQRNNLEFDYIMCDNPEQLIGNEELWKIILENENIELVKKSLNFLNNLHTNFDSNKINQEEEELIKSQYYEKVYKYLQENKEEQKKIEKCLLILESILDESEKKGNGGLKSLLCLSRGELLTFHCTAQFYIQDAANQFTVKIYSNDSLTDLLYQIGLMIKCSWEEVQLYLVDQKMDLLAKDNGRSINELKIKNGSKILVSKKRAPAVKEAALVLENQEINPLAIQIFREWFKQFAKDGKMKAEEIAQFTNSCTNDNCLPTDRRIVACLQQYDKDSKGYLLEDNFVEFYSQACRTKPDIVRKNLESYHYRRDLKRYDEIGIEQISVEKLPRYILSQNEEFFQLLFQLLDKQEISSNVWKLLSRLPINPSLFQKLRQCENWESFLDSSSVYKLMYNLHLMEYLMDYQGKDSNNNNWAFGFIKSGGFNNLFMKFQKLQLNIIQSNSFEKYMFSFILKMFQKYLVAAFQSVNNEINIYKMVGIMSLGHLSLPSLILLIRKNKREEKSQLLRKESEIKDQLLENEARKFEALEEDQQDKGNSHEKIYNEVKPQLEQGDDFIELVKNIKEQKLNEIILQKFDFDELVDQLCQLCIYFTTQVNADKLEIEDRTIIEYSFLLLGAIFLNNKDVCENFFVKKEEKFQKLLISCLFYRYNQNIRKNFNNFIYVLAAQKHHFLIKLILKILKKQLQNVTQEENAQTSTQYFELFCSLLDSLHEKQEKRGDFDFPLLLKEVTQILISHKTTENSRLKNKNEKVLIGLINLSDRIVNILDVKEKEIHGKVLINEIFNKCLFDKNLKCKGEQSRISSYQLLKSLCKDCPSNLNILIQDGLANILQKLPNYNLNIRAREIRSECGYVGIYNLGCICYMNAMLQQFYMVPTFRYGILMANDGKEQNIVQTEYNKKQIQCDDNVFHQLQQMFAFLELSDRIDYNPLEFCFSFKDYSGEPVNTIIQQDAQEFLNMIFDKVENALKGGPFEKILEGVFGGKTCSQLQCLNCGHKKRNFEKFFNLSLEVKNMKNLNESLDKFILGETISDFQCENCQKKVDVIKNIHLSKLPNVLILHLQRIIFDLDSMQNIKLNSKLEFPHLLNLKPYMMNDLLSEESDFEYELAGVVVHTGTADSGHYYSYIDTNRGEFYGDRTNDAWVEFNDSRIKEFSAKNIENECFGGQSGDQDDGNSFGGNIGVSFNLFRGKDNYKSAYILVYEKKIKKELELIFEKEEDLKGFNFVRKVQQQEGGKISSFVNFYEFQEFKDKLLINNDNNNNSGLFQKVINDNNTFMLEKNIYNDIFYNFVKDVLSQIQLSDDLILNSDCEKDGYYVNYKDIQEEKKQENINLIDIHTKVIFDLFQKSSDQQIMQEMTKRLKILLKLTPEYVYEFFIKNIQPRALQGDIIKSQEQQTREFLSEIYSLCIQIIINFNDLNILNHEEDQQKQIMANNLVNFLNLNIEFLHDLAQKHLNKIEEFFQFWGNFVLCGKQQLEFAFQNKFIHLFVDFFLMEASPLKYIRKKNIVNSNMRLETPPYNSLIKFILFILDKKYNTNHEKNTLKMDLCNDLKIAFFSNAFWERVFTSEKIEQHVLGNLLEKFAFKNQFCSEVISLAITSGLFRVTYDDSKPYANAIQYFLCIKDEYQQKRLEWVLGVPILCKNFTKIETMNNDIDDRKQIINLYGTYGMNSLLDSFYVFTSSLNHDQTKSVLELIHNTRKMQDNTCIQFVLAILNAANCDFQVLSYICLMPSPSCFFGKFVDLIFYFVFEYQDDSVKQKYSYFPKKTYADISVQSVLSFQKKMVQFYNNMGIQTDVFE</sequence>
<keyword evidence="3" id="KW-1185">Reference proteome</keyword>
<dbReference type="InterPro" id="IPR018200">
    <property type="entry name" value="USP_CS"/>
</dbReference>
<accession>G0QYH3</accession>
<evidence type="ECO:0000313" key="3">
    <source>
        <dbReference type="Proteomes" id="UP000008983"/>
    </source>
</evidence>
<keyword evidence="2" id="KW-0378">Hydrolase</keyword>
<dbReference type="PROSITE" id="PS50235">
    <property type="entry name" value="USP_3"/>
    <property type="match status" value="1"/>
</dbReference>
<evidence type="ECO:0000313" key="2">
    <source>
        <dbReference type="EMBL" id="EGR29725.1"/>
    </source>
</evidence>
<dbReference type="OMA" id="CTKEEMQ"/>
<dbReference type="SUPFAM" id="SSF47473">
    <property type="entry name" value="EF-hand"/>
    <property type="match status" value="1"/>
</dbReference>
<dbReference type="Gene3D" id="3.90.70.10">
    <property type="entry name" value="Cysteine proteinases"/>
    <property type="match status" value="1"/>
</dbReference>
<gene>
    <name evidence="2" type="ORF">IMG5_149710</name>
</gene>
<dbReference type="InterPro" id="IPR011992">
    <property type="entry name" value="EF-hand-dom_pair"/>
</dbReference>
<dbReference type="GO" id="GO:0016579">
    <property type="term" value="P:protein deubiquitination"/>
    <property type="evidence" value="ECO:0007669"/>
    <property type="project" value="InterPro"/>
</dbReference>
<dbReference type="STRING" id="857967.G0QYH3"/>
<feature type="domain" description="USP" evidence="1">
    <location>
        <begin position="1161"/>
        <end position="1511"/>
    </location>
</feature>
<evidence type="ECO:0000259" key="1">
    <source>
        <dbReference type="PROSITE" id="PS50235"/>
    </source>
</evidence>
<dbReference type="PROSITE" id="PS00973">
    <property type="entry name" value="USP_2"/>
    <property type="match status" value="1"/>
</dbReference>
<dbReference type="EC" id="3.1.2.15" evidence="2"/>
<dbReference type="InterPro" id="IPR050164">
    <property type="entry name" value="Peptidase_C19"/>
</dbReference>
<dbReference type="EC" id="3.1.21.3" evidence="2"/>
<dbReference type="InterPro" id="IPR001394">
    <property type="entry name" value="Peptidase_C19_UCH"/>
</dbReference>
<dbReference type="EC" id="3.4.24.68" evidence="2"/>
<dbReference type="OrthoDB" id="289932at2759"/>
<proteinExistence type="predicted"/>
<dbReference type="PANTHER" id="PTHR24006">
    <property type="entry name" value="UBIQUITIN CARBOXYL-TERMINAL HYDROLASE"/>
    <property type="match status" value="1"/>
</dbReference>
<dbReference type="GO" id="GO:0009035">
    <property type="term" value="F:type I site-specific deoxyribonuclease activity"/>
    <property type="evidence" value="ECO:0007669"/>
    <property type="project" value="UniProtKB-EC"/>
</dbReference>
<dbReference type="InterPro" id="IPR028889">
    <property type="entry name" value="USP"/>
</dbReference>
<dbReference type="GO" id="GO:0004843">
    <property type="term" value="F:cysteine-type deubiquitinase activity"/>
    <property type="evidence" value="ECO:0007669"/>
    <property type="project" value="InterPro"/>
</dbReference>
<dbReference type="GO" id="GO:0005829">
    <property type="term" value="C:cytosol"/>
    <property type="evidence" value="ECO:0007669"/>
    <property type="project" value="TreeGrafter"/>
</dbReference>
<dbReference type="FunFam" id="3.90.70.10:FF:000022">
    <property type="entry name" value="Ubiquitin carboxyl-terminal hydrolase 24"/>
    <property type="match status" value="1"/>
</dbReference>
<dbReference type="InParanoid" id="G0QYH3"/>
<dbReference type="SUPFAM" id="SSF54001">
    <property type="entry name" value="Cysteine proteinases"/>
    <property type="match status" value="1"/>
</dbReference>
<organism evidence="2 3">
    <name type="scientific">Ichthyophthirius multifiliis</name>
    <name type="common">White spot disease agent</name>
    <name type="synonym">Ich</name>
    <dbReference type="NCBI Taxonomy" id="5932"/>
    <lineage>
        <taxon>Eukaryota</taxon>
        <taxon>Sar</taxon>
        <taxon>Alveolata</taxon>
        <taxon>Ciliophora</taxon>
        <taxon>Intramacronucleata</taxon>
        <taxon>Oligohymenophorea</taxon>
        <taxon>Hymenostomatida</taxon>
        <taxon>Ophryoglenina</taxon>
        <taxon>Ichthyophthirius</taxon>
    </lineage>
</organism>
<dbReference type="eggNOG" id="KOG1866">
    <property type="taxonomic scope" value="Eukaryota"/>
</dbReference>
<dbReference type="RefSeq" id="XP_004030961.1">
    <property type="nucleotide sequence ID" value="XM_004030913.1"/>
</dbReference>
<protein>
    <submittedName>
        <fullName evidence="2">Ubiquitin carboxyl-terminal hydrolase family protein, putative</fullName>
        <ecNumber evidence="2">3.1.2.15</ecNumber>
        <ecNumber evidence="2">3.1.21.3</ecNumber>
        <ecNumber evidence="2">3.4.24.68</ecNumber>
    </submittedName>
</protein>
<reference evidence="2 3" key="1">
    <citation type="submission" date="2011-07" db="EMBL/GenBank/DDBJ databases">
        <authorList>
            <person name="Coyne R."/>
            <person name="Brami D."/>
            <person name="Johnson J."/>
            <person name="Hostetler J."/>
            <person name="Hannick L."/>
            <person name="Clark T."/>
            <person name="Cassidy-Hanley D."/>
            <person name="Inman J."/>
        </authorList>
    </citation>
    <scope>NUCLEOTIDE SEQUENCE [LARGE SCALE GENOMIC DNA]</scope>
    <source>
        <strain evidence="2 3">G5</strain>
    </source>
</reference>
<dbReference type="GO" id="GO:0005634">
    <property type="term" value="C:nucleus"/>
    <property type="evidence" value="ECO:0007669"/>
    <property type="project" value="TreeGrafter"/>
</dbReference>